<evidence type="ECO:0000313" key="4">
    <source>
        <dbReference type="EMBL" id="SPF75712.1"/>
    </source>
</evidence>
<evidence type="ECO:0000256" key="1">
    <source>
        <dbReference type="SAM" id="Coils"/>
    </source>
</evidence>
<dbReference type="OrthoDB" id="7810642at2"/>
<gene>
    <name evidence="4" type="ORF">ALP8811_00705</name>
</gene>
<feature type="compositionally biased region" description="Basic and acidic residues" evidence="2">
    <location>
        <begin position="104"/>
        <end position="113"/>
    </location>
</feature>
<feature type="transmembrane region" description="Helical" evidence="3">
    <location>
        <begin position="544"/>
        <end position="564"/>
    </location>
</feature>
<dbReference type="PANTHER" id="PTHR32309:SF13">
    <property type="entry name" value="FERRIC ENTEROBACTIN TRANSPORT PROTEIN FEPE"/>
    <property type="match status" value="1"/>
</dbReference>
<evidence type="ECO:0000256" key="3">
    <source>
        <dbReference type="SAM" id="Phobius"/>
    </source>
</evidence>
<keyword evidence="1" id="KW-0175">Coiled coil</keyword>
<dbReference type="PANTHER" id="PTHR32309">
    <property type="entry name" value="TYROSINE-PROTEIN KINASE"/>
    <property type="match status" value="1"/>
</dbReference>
<organism evidence="4 5">
    <name type="scientific">Aliiroseovarius pelagivivens</name>
    <dbReference type="NCBI Taxonomy" id="1639690"/>
    <lineage>
        <taxon>Bacteria</taxon>
        <taxon>Pseudomonadati</taxon>
        <taxon>Pseudomonadota</taxon>
        <taxon>Alphaproteobacteria</taxon>
        <taxon>Rhodobacterales</taxon>
        <taxon>Paracoccaceae</taxon>
        <taxon>Aliiroseovarius</taxon>
    </lineage>
</organism>
<feature type="coiled-coil region" evidence="1">
    <location>
        <begin position="358"/>
        <end position="441"/>
    </location>
</feature>
<keyword evidence="5" id="KW-1185">Reference proteome</keyword>
<evidence type="ECO:0000256" key="2">
    <source>
        <dbReference type="SAM" id="MobiDB-lite"/>
    </source>
</evidence>
<feature type="transmembrane region" description="Helical" evidence="3">
    <location>
        <begin position="212"/>
        <end position="232"/>
    </location>
</feature>
<accession>A0A2R8AI22</accession>
<sequence length="570" mass="62715">MTIKPKANRYRIRRGSGSVSETGQARAGQVPQDRDDNVPDQTEQAVTRKAKTDENAASAQKPAMNPLEEMAAEPQEDGLPSAGGRPKVRVQRNANPPAADETAEVDKVRKEGLTGRQLRMARRVAQKHGIHAESDQEAVYRLRRAGIDPFKRANMLELVEAEGDRRAANLPQPAVPPEGPGPGVIDAAQRARSVMDIQRDIARRRRRNLRMLLLRLAFFVVLPSIVAGYYYFNVATPMYATKSEFVIQQADGAGGSAAAGLFAGTGLASSQDSIGVQGYLTSREAMLRLDGDVGFKAHFNDPSIDVVQRLDPDASNEAAYKVYRKRVKIGFDPTEGIIKMEVIAASPEVSEQYSKSLIAYAEERVDKLTQRKREDQMQGALDSYEDAELEMLAAQDRVLKLQEDVGVFDATSDASSLMSQINTFELQLQDKRLRLDQLLDNASPNQARVDGVQGDITRLETLIAELRGKLTDTGGENGSLASISGQLRIAQTNLETRTLLMQQALQQLEVARIEANKQTRYLSTNVSPVAPDQPTYPKAFENTLLAFLIFSGIYLMLSLTATILREQISS</sequence>
<feature type="region of interest" description="Disordered" evidence="2">
    <location>
        <begin position="1"/>
        <end position="114"/>
    </location>
</feature>
<keyword evidence="3" id="KW-1133">Transmembrane helix</keyword>
<reference evidence="4 5" key="1">
    <citation type="submission" date="2018-03" db="EMBL/GenBank/DDBJ databases">
        <authorList>
            <person name="Keele B.F."/>
        </authorList>
    </citation>
    <scope>NUCLEOTIDE SEQUENCE [LARGE SCALE GENOMIC DNA]</scope>
    <source>
        <strain evidence="4 5">CECT 8811</strain>
    </source>
</reference>
<dbReference type="AlphaFoldDB" id="A0A2R8AI22"/>
<protein>
    <submittedName>
        <fullName evidence="4">Uncharacterized protein</fullName>
    </submittedName>
</protein>
<proteinExistence type="predicted"/>
<evidence type="ECO:0000313" key="5">
    <source>
        <dbReference type="Proteomes" id="UP000244911"/>
    </source>
</evidence>
<dbReference type="GO" id="GO:0005886">
    <property type="term" value="C:plasma membrane"/>
    <property type="evidence" value="ECO:0007669"/>
    <property type="project" value="TreeGrafter"/>
</dbReference>
<dbReference type="GO" id="GO:0004713">
    <property type="term" value="F:protein tyrosine kinase activity"/>
    <property type="evidence" value="ECO:0007669"/>
    <property type="project" value="TreeGrafter"/>
</dbReference>
<keyword evidence="3" id="KW-0812">Transmembrane</keyword>
<name>A0A2R8AI22_9RHOB</name>
<dbReference type="Proteomes" id="UP000244911">
    <property type="component" value="Unassembled WGS sequence"/>
</dbReference>
<dbReference type="InterPro" id="IPR050445">
    <property type="entry name" value="Bact_polysacc_biosynth/exp"/>
</dbReference>
<dbReference type="EMBL" id="OMOI01000001">
    <property type="protein sequence ID" value="SPF75712.1"/>
    <property type="molecule type" value="Genomic_DNA"/>
</dbReference>
<feature type="compositionally biased region" description="Basic residues" evidence="2">
    <location>
        <begin position="1"/>
        <end position="14"/>
    </location>
</feature>
<dbReference type="RefSeq" id="WP_108855786.1">
    <property type="nucleotide sequence ID" value="NZ_OMOI01000001.1"/>
</dbReference>
<keyword evidence="3" id="KW-0472">Membrane</keyword>